<dbReference type="PANTHER" id="PTHR43156">
    <property type="entry name" value="STAGE II SPORULATION PROTEIN E-RELATED"/>
    <property type="match status" value="1"/>
</dbReference>
<comment type="caution">
    <text evidence="4">The sequence shown here is derived from an EMBL/GenBank/DDBJ whole genome shotgun (WGS) entry which is preliminary data.</text>
</comment>
<gene>
    <name evidence="4" type="ORF">ACFWJN_13625</name>
</gene>
<feature type="domain" description="GAF" evidence="2">
    <location>
        <begin position="330"/>
        <end position="491"/>
    </location>
</feature>
<dbReference type="GO" id="GO:0004722">
    <property type="term" value="F:protein serine/threonine phosphatase activity"/>
    <property type="evidence" value="ECO:0007669"/>
    <property type="project" value="UniProtKB-EC"/>
</dbReference>
<dbReference type="Proteomes" id="UP001598448">
    <property type="component" value="Unassembled WGS sequence"/>
</dbReference>
<dbReference type="SUPFAM" id="SSF81606">
    <property type="entry name" value="PP2C-like"/>
    <property type="match status" value="1"/>
</dbReference>
<dbReference type="SMART" id="SM00065">
    <property type="entry name" value="GAF"/>
    <property type="match status" value="2"/>
</dbReference>
<keyword evidence="1 4" id="KW-0378">Hydrolase</keyword>
<dbReference type="PANTHER" id="PTHR43156:SF2">
    <property type="entry name" value="STAGE II SPORULATION PROTEIN E"/>
    <property type="match status" value="1"/>
</dbReference>
<dbReference type="InterPro" id="IPR052016">
    <property type="entry name" value="Bact_Sigma-Reg"/>
</dbReference>
<evidence type="ECO:0000313" key="5">
    <source>
        <dbReference type="Proteomes" id="UP001598448"/>
    </source>
</evidence>
<dbReference type="SUPFAM" id="SSF55781">
    <property type="entry name" value="GAF domain-like"/>
    <property type="match status" value="2"/>
</dbReference>
<organism evidence="4 5">
    <name type="scientific">Streptomyces albidochromogenes</name>
    <dbReference type="NCBI Taxonomy" id="329524"/>
    <lineage>
        <taxon>Bacteria</taxon>
        <taxon>Bacillati</taxon>
        <taxon>Actinomycetota</taxon>
        <taxon>Actinomycetes</taxon>
        <taxon>Kitasatosporales</taxon>
        <taxon>Streptomycetaceae</taxon>
        <taxon>Streptomyces</taxon>
    </lineage>
</organism>
<accession>A0ABW6FLI3</accession>
<evidence type="ECO:0000313" key="4">
    <source>
        <dbReference type="EMBL" id="MFD5099989.1"/>
    </source>
</evidence>
<evidence type="ECO:0000256" key="1">
    <source>
        <dbReference type="ARBA" id="ARBA00022801"/>
    </source>
</evidence>
<name>A0ABW6FLI3_9ACTN</name>
<evidence type="ECO:0000259" key="3">
    <source>
        <dbReference type="SMART" id="SM00331"/>
    </source>
</evidence>
<feature type="domain" description="PPM-type phosphatase" evidence="3">
    <location>
        <begin position="512"/>
        <end position="728"/>
    </location>
</feature>
<keyword evidence="5" id="KW-1185">Reference proteome</keyword>
<dbReference type="Pfam" id="PF07228">
    <property type="entry name" value="SpoIIE"/>
    <property type="match status" value="1"/>
</dbReference>
<reference evidence="4 5" key="1">
    <citation type="submission" date="2024-09" db="EMBL/GenBank/DDBJ databases">
        <title>The Natural Products Discovery Center: Release of the First 8490 Sequenced Strains for Exploring Actinobacteria Biosynthetic Diversity.</title>
        <authorList>
            <person name="Kalkreuter E."/>
            <person name="Kautsar S.A."/>
            <person name="Yang D."/>
            <person name="Bader C.D."/>
            <person name="Teijaro C.N."/>
            <person name="Fluegel L."/>
            <person name="Davis C.M."/>
            <person name="Simpson J.R."/>
            <person name="Lauterbach L."/>
            <person name="Steele A.D."/>
            <person name="Gui C."/>
            <person name="Meng S."/>
            <person name="Li G."/>
            <person name="Viehrig K."/>
            <person name="Ye F."/>
            <person name="Su P."/>
            <person name="Kiefer A.F."/>
            <person name="Nichols A."/>
            <person name="Cepeda A.J."/>
            <person name="Yan W."/>
            <person name="Fan B."/>
            <person name="Jiang Y."/>
            <person name="Adhikari A."/>
            <person name="Zheng C.-J."/>
            <person name="Schuster L."/>
            <person name="Cowan T.M."/>
            <person name="Smanski M.J."/>
            <person name="Chevrette M.G."/>
            <person name="De Carvalho L.P.S."/>
            <person name="Shen B."/>
        </authorList>
    </citation>
    <scope>NUCLEOTIDE SEQUENCE [LARGE SCALE GENOMIC DNA]</scope>
    <source>
        <strain evidence="4 5">NPDC058348</strain>
    </source>
</reference>
<dbReference type="InterPro" id="IPR029016">
    <property type="entry name" value="GAF-like_dom_sf"/>
</dbReference>
<sequence>MTSTGGGSVDVSGGRRPAGLPAGLLPEVFECLPDAVTVSAAVRDAGGRAVDMRLEYMNAAARAGQPGQAAPIGGLCSELWPQMVENGSFAACMRVLDTGSSEQGAFTWTQASAYRAADYEYQAVRVGPDHLLWVLRDNGERVLRAELLAEVTTALAAATTITAVMTILTARIMPAVGAMVGAAVLSEPGSDCYTVRHLHDADQAVEAPAPFSVDAPYPMAYTARTGQASFFADPAERAHAFPEAAHFFTERFQSTAVLPLRVEERLFGAVSFHFSLPHAFAESERGFLSALVGQCAQAIDRARLLRESADKQAQIQALSDVSRVLATSLDPETTFANIAATVVPRLADGCLIHLLDEAGQPALVALAHQDPAQEQALRVLLRDYPPRRDAEGGIGAVVRTGRHELVTDVARTLDGLARSPEHHSALRGLIPAASWLAVPMTQAGVVIGAMVLIQATPAQTLFTERDIPFAQELAHRAAQAVDNAQRFAEQSRVAIALQRSLMPASLPEVPGVEVAACYHPGARGSLVGGDFYDIFPTGPRSWSLTIGDVCGKGPEAAALTGLVRHTARAAGGLEADPRKVLEAVNDAIIADRPAHRFCTVAYACIDRTGTSTRLRLTLGGHPHPLLRRADGTITALGTPGTLLGVLDDPKLHTTEHELHAGDLLLLYTDGVTERRLGSAMLGEDGIRRSLTRTRHAAVTVTVAALEKDVIEYAPTAPNDDFAILALRIT</sequence>
<protein>
    <submittedName>
        <fullName evidence="4">GAF domain-containing SpoIIE family protein phosphatase</fullName>
        <ecNumber evidence="4">3.1.3.16</ecNumber>
    </submittedName>
</protein>
<dbReference type="InterPro" id="IPR003018">
    <property type="entry name" value="GAF"/>
</dbReference>
<dbReference type="Gene3D" id="3.30.450.40">
    <property type="match status" value="2"/>
</dbReference>
<dbReference type="Pfam" id="PF13185">
    <property type="entry name" value="GAF_2"/>
    <property type="match status" value="2"/>
</dbReference>
<dbReference type="SMART" id="SM00331">
    <property type="entry name" value="PP2C_SIG"/>
    <property type="match status" value="1"/>
</dbReference>
<dbReference type="RefSeq" id="WP_386713490.1">
    <property type="nucleotide sequence ID" value="NZ_JBHXIJ010000078.1"/>
</dbReference>
<dbReference type="EMBL" id="JBHXIJ010000078">
    <property type="protein sequence ID" value="MFD5099989.1"/>
    <property type="molecule type" value="Genomic_DNA"/>
</dbReference>
<dbReference type="InterPro" id="IPR036457">
    <property type="entry name" value="PPM-type-like_dom_sf"/>
</dbReference>
<proteinExistence type="predicted"/>
<dbReference type="Gene3D" id="3.60.40.10">
    <property type="entry name" value="PPM-type phosphatase domain"/>
    <property type="match status" value="1"/>
</dbReference>
<dbReference type="InterPro" id="IPR001932">
    <property type="entry name" value="PPM-type_phosphatase-like_dom"/>
</dbReference>
<dbReference type="EC" id="3.1.3.16" evidence="4"/>
<evidence type="ECO:0000259" key="2">
    <source>
        <dbReference type="SMART" id="SM00065"/>
    </source>
</evidence>
<feature type="domain" description="GAF" evidence="2">
    <location>
        <begin position="143"/>
        <end position="309"/>
    </location>
</feature>